<dbReference type="EMBL" id="JBIGHW010000002">
    <property type="protein sequence ID" value="MFG6440102.1"/>
    <property type="molecule type" value="Genomic_DNA"/>
</dbReference>
<comment type="subcellular location">
    <subcellularLocation>
        <location evidence="1">Cell membrane</location>
        <topology evidence="1">Multi-pass membrane protein</topology>
    </subcellularLocation>
</comment>
<keyword evidence="3" id="KW-0145">Chemotaxis</keyword>
<proteinExistence type="inferred from homology"/>
<dbReference type="Proteomes" id="UP001606301">
    <property type="component" value="Unassembled WGS sequence"/>
</dbReference>
<name>A0ABW7FG83_9BURK</name>
<feature type="transmembrane region" description="Helical" evidence="9">
    <location>
        <begin position="12"/>
        <end position="32"/>
    </location>
</feature>
<evidence type="ECO:0000256" key="6">
    <source>
        <dbReference type="ARBA" id="ARBA00023136"/>
    </source>
</evidence>
<sequence length="765" mass="81918">MWAVRRLRFSTKLTLLFIIVAVPLLISALLLVSRSLDDLHLTDAELHGVQRLERIYELTRHVQAHRGLTNMVLLGDAGKAARRDATRVELGKALQALDEVLKAAGMDAAPSWPALHDELRTLYSKLEGSSPDQALALHTGLIESLGRATYEIAETSSLLYDPDPLTYLLMDMSVQRLPAWRDQLGRLRGKGAALLNSPVLDEADKAVVNSWVEELAATTRGVAHAHELVASKGFVPAGFEKAQAAVRQLLDDSRARFQGGKKPGTADEYFSSAAGSLEAVAAYQSAVNDGMRGSLQRRHDDQVRRAWLMGTCATAVMLAFAYLMFCFQVSFLADLRQVLGFMEQTAQGNLRHVVRIRGKDELSDMSSAMAVMVNNISFMVAAVRSNAALLSGSGDVLVQGNHALSERTEQQAANLEQTSASVQELAATVQGNAQAAQASDASAQTVSQTAEQGAAGMKAAVDAIEAIAASARRMDEIVGVIDSLAFQTNILALNAAVEAARAGEAGRGFAVVATEVRTLAQRSAASAKEIRQLITASSEQVDAGVGLIRGAGQRIEAIADGVRSVAQHMSMISASSAEQSASLTEITSAIRQLDSLTQRNGAMVEQAVAQATDLQERAKVLTSSVSAFKLPQGTADEARELVDRALAMRREAGSRDSLLRRLNATDSGLFDRDMYVFALDGQGRYLGFAGNPARVGQRVQDVMKGGAGERLVQAIIEQADSGPGWVQYTIAHPQTGEPQEKMSYVVKVDDLYVGCGVYKGAMRAL</sequence>
<dbReference type="CDD" id="cd11386">
    <property type="entry name" value="MCP_signal"/>
    <property type="match status" value="1"/>
</dbReference>
<gene>
    <name evidence="12" type="ORF">ACG0Z3_05345</name>
</gene>
<keyword evidence="5 9" id="KW-1133">Transmembrane helix</keyword>
<keyword evidence="8" id="KW-0807">Transducer</keyword>
<organism evidence="12 13">
    <name type="scientific">Pelomonas margarita</name>
    <dbReference type="NCBI Taxonomy" id="3299031"/>
    <lineage>
        <taxon>Bacteria</taxon>
        <taxon>Pseudomonadati</taxon>
        <taxon>Pseudomonadota</taxon>
        <taxon>Betaproteobacteria</taxon>
        <taxon>Burkholderiales</taxon>
        <taxon>Sphaerotilaceae</taxon>
        <taxon>Roseateles</taxon>
    </lineage>
</organism>
<dbReference type="InterPro" id="IPR033480">
    <property type="entry name" value="sCache_2"/>
</dbReference>
<evidence type="ECO:0000256" key="9">
    <source>
        <dbReference type="SAM" id="Phobius"/>
    </source>
</evidence>
<reference evidence="12 13" key="1">
    <citation type="submission" date="2024-08" db="EMBL/GenBank/DDBJ databases">
        <authorList>
            <person name="Lu H."/>
        </authorList>
    </citation>
    <scope>NUCLEOTIDE SEQUENCE [LARGE SCALE GENOMIC DNA]</scope>
    <source>
        <strain evidence="12 13">LKC17W</strain>
    </source>
</reference>
<accession>A0ABW7FG83</accession>
<keyword evidence="2" id="KW-1003">Cell membrane</keyword>
<dbReference type="Pfam" id="PF00015">
    <property type="entry name" value="MCPsignal"/>
    <property type="match status" value="1"/>
</dbReference>
<dbReference type="PROSITE" id="PS50885">
    <property type="entry name" value="HAMP"/>
    <property type="match status" value="1"/>
</dbReference>
<dbReference type="PROSITE" id="PS50111">
    <property type="entry name" value="CHEMOTAXIS_TRANSDUC_2"/>
    <property type="match status" value="1"/>
</dbReference>
<keyword evidence="4 9" id="KW-0812">Transmembrane</keyword>
<evidence type="ECO:0000256" key="3">
    <source>
        <dbReference type="ARBA" id="ARBA00022500"/>
    </source>
</evidence>
<evidence type="ECO:0000313" key="12">
    <source>
        <dbReference type="EMBL" id="MFG6440102.1"/>
    </source>
</evidence>
<evidence type="ECO:0000256" key="2">
    <source>
        <dbReference type="ARBA" id="ARBA00022475"/>
    </source>
</evidence>
<evidence type="ECO:0000256" key="5">
    <source>
        <dbReference type="ARBA" id="ARBA00022989"/>
    </source>
</evidence>
<feature type="domain" description="Methyl-accepting transducer" evidence="10">
    <location>
        <begin position="386"/>
        <end position="615"/>
    </location>
</feature>
<keyword evidence="13" id="KW-1185">Reference proteome</keyword>
<evidence type="ECO:0000259" key="10">
    <source>
        <dbReference type="PROSITE" id="PS50111"/>
    </source>
</evidence>
<evidence type="ECO:0000256" key="8">
    <source>
        <dbReference type="PROSITE-ProRule" id="PRU00284"/>
    </source>
</evidence>
<dbReference type="InterPro" id="IPR051310">
    <property type="entry name" value="MCP_chemotaxis"/>
</dbReference>
<dbReference type="SMART" id="SM00283">
    <property type="entry name" value="MA"/>
    <property type="match status" value="1"/>
</dbReference>
<evidence type="ECO:0000256" key="7">
    <source>
        <dbReference type="ARBA" id="ARBA00029447"/>
    </source>
</evidence>
<dbReference type="PANTHER" id="PTHR43531">
    <property type="entry name" value="PROTEIN ICFG"/>
    <property type="match status" value="1"/>
</dbReference>
<evidence type="ECO:0000259" key="11">
    <source>
        <dbReference type="PROSITE" id="PS50885"/>
    </source>
</evidence>
<evidence type="ECO:0000256" key="1">
    <source>
        <dbReference type="ARBA" id="ARBA00004651"/>
    </source>
</evidence>
<dbReference type="PANTHER" id="PTHR43531:SF11">
    <property type="entry name" value="METHYL-ACCEPTING CHEMOTAXIS PROTEIN 3"/>
    <property type="match status" value="1"/>
</dbReference>
<comment type="similarity">
    <text evidence="7">Belongs to the methyl-accepting chemotaxis (MCP) protein family.</text>
</comment>
<feature type="domain" description="HAMP" evidence="11">
    <location>
        <begin position="329"/>
        <end position="381"/>
    </location>
</feature>
<dbReference type="InterPro" id="IPR004089">
    <property type="entry name" value="MCPsignal_dom"/>
</dbReference>
<dbReference type="Gene3D" id="1.10.287.950">
    <property type="entry name" value="Methyl-accepting chemotaxis protein"/>
    <property type="match status" value="1"/>
</dbReference>
<comment type="caution">
    <text evidence="12">The sequence shown here is derived from an EMBL/GenBank/DDBJ whole genome shotgun (WGS) entry which is preliminary data.</text>
</comment>
<evidence type="ECO:0000313" key="13">
    <source>
        <dbReference type="Proteomes" id="UP001606301"/>
    </source>
</evidence>
<dbReference type="InterPro" id="IPR003660">
    <property type="entry name" value="HAMP_dom"/>
</dbReference>
<keyword evidence="6 9" id="KW-0472">Membrane</keyword>
<protein>
    <submittedName>
        <fullName evidence="12">Methyl-accepting chemotaxis protein</fullName>
    </submittedName>
</protein>
<evidence type="ECO:0000256" key="4">
    <source>
        <dbReference type="ARBA" id="ARBA00022692"/>
    </source>
</evidence>
<dbReference type="SUPFAM" id="SSF58104">
    <property type="entry name" value="Methyl-accepting chemotaxis protein (MCP) signaling domain"/>
    <property type="match status" value="1"/>
</dbReference>
<dbReference type="Pfam" id="PF17200">
    <property type="entry name" value="sCache_2"/>
    <property type="match status" value="1"/>
</dbReference>